<dbReference type="RefSeq" id="XP_064853509.1">
    <property type="nucleotide sequence ID" value="XM_064997437.1"/>
</dbReference>
<evidence type="ECO:0000313" key="11">
    <source>
        <dbReference type="Proteomes" id="UP001360560"/>
    </source>
</evidence>
<evidence type="ECO:0000256" key="3">
    <source>
        <dbReference type="ARBA" id="ARBA00022512"/>
    </source>
</evidence>
<evidence type="ECO:0000256" key="4">
    <source>
        <dbReference type="ARBA" id="ARBA00022525"/>
    </source>
</evidence>
<comment type="caution">
    <text evidence="10">The sequence shown here is derived from an EMBL/GenBank/DDBJ whole genome shotgun (WGS) entry which is preliminary data.</text>
</comment>
<keyword evidence="5 9" id="KW-0732">Signal</keyword>
<evidence type="ECO:0000256" key="1">
    <source>
        <dbReference type="ARBA" id="ARBA00004191"/>
    </source>
</evidence>
<evidence type="ECO:0000256" key="2">
    <source>
        <dbReference type="ARBA" id="ARBA00008773"/>
    </source>
</evidence>
<dbReference type="GO" id="GO:0009277">
    <property type="term" value="C:fungal-type cell wall"/>
    <property type="evidence" value="ECO:0007669"/>
    <property type="project" value="UniProtKB-ARBA"/>
</dbReference>
<keyword evidence="4" id="KW-0964">Secreted</keyword>
<feature type="region of interest" description="Disordered" evidence="8">
    <location>
        <begin position="73"/>
        <end position="94"/>
    </location>
</feature>
<dbReference type="GO" id="GO:0005975">
    <property type="term" value="P:carbohydrate metabolic process"/>
    <property type="evidence" value="ECO:0007669"/>
    <property type="project" value="InterPro"/>
</dbReference>
<organism evidence="10 11">
    <name type="scientific">Saccharomycopsis crataegensis</name>
    <dbReference type="NCBI Taxonomy" id="43959"/>
    <lineage>
        <taxon>Eukaryota</taxon>
        <taxon>Fungi</taxon>
        <taxon>Dikarya</taxon>
        <taxon>Ascomycota</taxon>
        <taxon>Saccharomycotina</taxon>
        <taxon>Saccharomycetes</taxon>
        <taxon>Saccharomycopsidaceae</taxon>
        <taxon>Saccharomycopsis</taxon>
    </lineage>
</organism>
<keyword evidence="6" id="KW-0378">Hydrolase</keyword>
<comment type="subcellular location">
    <subcellularLocation>
        <location evidence="1">Secreted</location>
        <location evidence="1">Cell wall</location>
    </subcellularLocation>
</comment>
<evidence type="ECO:0000256" key="5">
    <source>
        <dbReference type="ARBA" id="ARBA00022729"/>
    </source>
</evidence>
<dbReference type="InterPro" id="IPR017853">
    <property type="entry name" value="GH"/>
</dbReference>
<proteinExistence type="inferred from homology"/>
<dbReference type="InterPro" id="IPR050732">
    <property type="entry name" value="Beta-glucan_modifiers"/>
</dbReference>
<dbReference type="PANTHER" id="PTHR16631:SF14">
    <property type="entry name" value="FAMILY 17 GLUCOSIDASE SCW10-RELATED"/>
    <property type="match status" value="1"/>
</dbReference>
<accession>A0AAV5QNQ9</accession>
<dbReference type="SUPFAM" id="SSF51445">
    <property type="entry name" value="(Trans)glycosidases"/>
    <property type="match status" value="1"/>
</dbReference>
<name>A0AAV5QNQ9_9ASCO</name>
<dbReference type="Pfam" id="PF00332">
    <property type="entry name" value="Glyco_hydro_17"/>
    <property type="match status" value="1"/>
</dbReference>
<feature type="chain" id="PRO_5043932780" evidence="9">
    <location>
        <begin position="20"/>
        <end position="346"/>
    </location>
</feature>
<dbReference type="InterPro" id="IPR000490">
    <property type="entry name" value="Glyco_hydro_17"/>
</dbReference>
<evidence type="ECO:0000256" key="8">
    <source>
        <dbReference type="SAM" id="MobiDB-lite"/>
    </source>
</evidence>
<dbReference type="GeneID" id="90074488"/>
<dbReference type="GO" id="GO:0071555">
    <property type="term" value="P:cell wall organization"/>
    <property type="evidence" value="ECO:0007669"/>
    <property type="project" value="TreeGrafter"/>
</dbReference>
<evidence type="ECO:0000313" key="10">
    <source>
        <dbReference type="EMBL" id="GMM36513.1"/>
    </source>
</evidence>
<comment type="similarity">
    <text evidence="2 7">Belongs to the glycosyl hydrolase 17 family.</text>
</comment>
<sequence length="346" mass="36238">MLPTSILTAFAFCSAFVSAAPIDWATVNYNVNWATVQYNLPATTKAAVAAAATTHAAVATVAAQQKNVAATTSKSSNTASSSSSSSGSSSDSTSSFGSNSAVAFSQYKDSGGCKSKSELEASIRAMSSYSVIRLYDTDCDIVSIAMATKASNQKILVGIFYPDKWSDGVNTIKSAVSARGTWGDIFAITVGNEDVNDGTYTASQMAGYVSSVKSAISNKVPVAAVDVYSTIWNNKDLCNGDFVAANAHPYFDDSTSAGDCGTWLQTQITKLKSVCPGKNILITETGWPTAGDSGRASSSSQSSCLNSIKSSSIKDQVTLFSMWNEKWKSSGVEPYWGMNGNDPNAS</sequence>
<keyword evidence="3" id="KW-0134">Cell wall</keyword>
<dbReference type="AlphaFoldDB" id="A0AAV5QNQ9"/>
<evidence type="ECO:0000256" key="6">
    <source>
        <dbReference type="ARBA" id="ARBA00022801"/>
    </source>
</evidence>
<dbReference type="Proteomes" id="UP001360560">
    <property type="component" value="Unassembled WGS sequence"/>
</dbReference>
<dbReference type="GO" id="GO:0042973">
    <property type="term" value="F:glucan endo-1,3-beta-D-glucosidase activity"/>
    <property type="evidence" value="ECO:0007669"/>
    <property type="project" value="TreeGrafter"/>
</dbReference>
<dbReference type="EMBL" id="BTFZ01000011">
    <property type="protein sequence ID" value="GMM36513.1"/>
    <property type="molecule type" value="Genomic_DNA"/>
</dbReference>
<protein>
    <submittedName>
        <fullName evidence="10">Uncharacterized protein</fullName>
    </submittedName>
</protein>
<dbReference type="Gene3D" id="3.20.20.80">
    <property type="entry name" value="Glycosidases"/>
    <property type="match status" value="1"/>
</dbReference>
<reference evidence="10 11" key="1">
    <citation type="journal article" date="2023" name="Elife">
        <title>Identification of key yeast species and microbe-microbe interactions impacting larval growth of Drosophila in the wild.</title>
        <authorList>
            <person name="Mure A."/>
            <person name="Sugiura Y."/>
            <person name="Maeda R."/>
            <person name="Honda K."/>
            <person name="Sakurai N."/>
            <person name="Takahashi Y."/>
            <person name="Watada M."/>
            <person name="Katoh T."/>
            <person name="Gotoh A."/>
            <person name="Gotoh Y."/>
            <person name="Taniguchi I."/>
            <person name="Nakamura K."/>
            <person name="Hayashi T."/>
            <person name="Katayama T."/>
            <person name="Uemura T."/>
            <person name="Hattori Y."/>
        </authorList>
    </citation>
    <scope>NUCLEOTIDE SEQUENCE [LARGE SCALE GENOMIC DNA]</scope>
    <source>
        <strain evidence="10 11">SC-9</strain>
    </source>
</reference>
<feature type="signal peptide" evidence="9">
    <location>
        <begin position="1"/>
        <end position="19"/>
    </location>
</feature>
<dbReference type="GO" id="GO:0009986">
    <property type="term" value="C:cell surface"/>
    <property type="evidence" value="ECO:0007669"/>
    <property type="project" value="TreeGrafter"/>
</dbReference>
<evidence type="ECO:0000256" key="7">
    <source>
        <dbReference type="RuleBase" id="RU004335"/>
    </source>
</evidence>
<dbReference type="GO" id="GO:0005576">
    <property type="term" value="C:extracellular region"/>
    <property type="evidence" value="ECO:0007669"/>
    <property type="project" value="TreeGrafter"/>
</dbReference>
<keyword evidence="11" id="KW-1185">Reference proteome</keyword>
<gene>
    <name evidence="10" type="ORF">DASC09_038380</name>
</gene>
<evidence type="ECO:0000256" key="9">
    <source>
        <dbReference type="SAM" id="SignalP"/>
    </source>
</evidence>
<dbReference type="PANTHER" id="PTHR16631">
    <property type="entry name" value="GLUCAN 1,3-BETA-GLUCOSIDASE"/>
    <property type="match status" value="1"/>
</dbReference>